<dbReference type="InterPro" id="IPR013559">
    <property type="entry name" value="YheO"/>
</dbReference>
<dbReference type="PANTHER" id="PTHR35568">
    <property type="entry name" value="TRANSCRIPTIONAL REGULATOR DAUR"/>
    <property type="match status" value="1"/>
</dbReference>
<feature type="domain" description="YheO-like" evidence="1">
    <location>
        <begin position="7"/>
        <end position="117"/>
    </location>
</feature>
<dbReference type="InterPro" id="IPR039446">
    <property type="entry name" value="DauR-like"/>
</dbReference>
<dbReference type="InterPro" id="IPR039445">
    <property type="entry name" value="DauR-like_HTH"/>
</dbReference>
<dbReference type="EMBL" id="FUWV01000003">
    <property type="protein sequence ID" value="SJZ47970.1"/>
    <property type="molecule type" value="Genomic_DNA"/>
</dbReference>
<reference evidence="3 4" key="1">
    <citation type="submission" date="2017-02" db="EMBL/GenBank/DDBJ databases">
        <authorList>
            <person name="Peterson S.W."/>
        </authorList>
    </citation>
    <scope>NUCLEOTIDE SEQUENCE [LARGE SCALE GENOMIC DNA]</scope>
    <source>
        <strain evidence="3 4">DSM 15102</strain>
    </source>
</reference>
<evidence type="ECO:0000259" key="1">
    <source>
        <dbReference type="Pfam" id="PF08348"/>
    </source>
</evidence>
<evidence type="ECO:0000259" key="2">
    <source>
        <dbReference type="Pfam" id="PF13309"/>
    </source>
</evidence>
<accession>A0A1T4L0A8</accession>
<dbReference type="OrthoDB" id="9796595at2"/>
<name>A0A1T4L0A8_9FIRM</name>
<dbReference type="Pfam" id="PF13309">
    <property type="entry name" value="HTH_22"/>
    <property type="match status" value="1"/>
</dbReference>
<keyword evidence="3" id="KW-0238">DNA-binding</keyword>
<dbReference type="RefSeq" id="WP_087678179.1">
    <property type="nucleotide sequence ID" value="NZ_FUWV01000003.1"/>
</dbReference>
<evidence type="ECO:0000313" key="4">
    <source>
        <dbReference type="Proteomes" id="UP000196365"/>
    </source>
</evidence>
<feature type="domain" description="Transcriptional regulator DauR-like HTH" evidence="2">
    <location>
        <begin position="159"/>
        <end position="219"/>
    </location>
</feature>
<organism evidence="3 4">
    <name type="scientific">Garciella nitratireducens DSM 15102</name>
    <dbReference type="NCBI Taxonomy" id="1121911"/>
    <lineage>
        <taxon>Bacteria</taxon>
        <taxon>Bacillati</taxon>
        <taxon>Bacillota</taxon>
        <taxon>Clostridia</taxon>
        <taxon>Eubacteriales</taxon>
        <taxon>Eubacteriaceae</taxon>
        <taxon>Garciella</taxon>
    </lineage>
</organism>
<dbReference type="GO" id="GO:0003677">
    <property type="term" value="F:DNA binding"/>
    <property type="evidence" value="ECO:0007669"/>
    <property type="project" value="UniProtKB-KW"/>
</dbReference>
<proteinExistence type="predicted"/>
<dbReference type="Proteomes" id="UP000196365">
    <property type="component" value="Unassembled WGS sequence"/>
</dbReference>
<sequence length="225" mass="25607">MDTKKIEEYCILVNFLAKTLGPNYEVVLYDINDYSNSIVAIANNHISGRSIGAPLTNFSLSVISDEIYKENDYKINYSSFSKGGKILRSSTMFIKDEKGELVGLLSINFDDSDYIDVVNRVMSLCHPDELLEHQKSYHSLYSILKEGGESLSSSIEEVIDIVIEQVLKDKKVPVNRLSQQERLYIVKILYKKGIFKFKSAISIVANKLQCSQPSVYRYLSKIHDK</sequence>
<dbReference type="Pfam" id="PF08348">
    <property type="entry name" value="PAS_6"/>
    <property type="match status" value="1"/>
</dbReference>
<protein>
    <submittedName>
        <fullName evidence="3">Predicted transcriptional regulator YheO, contains PAS and DNA-binding HTH domains</fullName>
    </submittedName>
</protein>
<gene>
    <name evidence="3" type="ORF">SAMN02745973_00756</name>
</gene>
<evidence type="ECO:0000313" key="3">
    <source>
        <dbReference type="EMBL" id="SJZ47970.1"/>
    </source>
</evidence>
<dbReference type="PANTHER" id="PTHR35568:SF1">
    <property type="entry name" value="TRANSCRIPTIONAL REGULATOR DAUR"/>
    <property type="match status" value="1"/>
</dbReference>
<dbReference type="AlphaFoldDB" id="A0A1T4L0A8"/>
<keyword evidence="4" id="KW-1185">Reference proteome</keyword>